<proteinExistence type="predicted"/>
<comment type="subcellular location">
    <subcellularLocation>
        <location evidence="1">Golgi apparatus membrane</location>
        <topology evidence="1">Peripheral membrane protein</topology>
        <orientation evidence="1">Cytoplasmic side</orientation>
    </subcellularLocation>
</comment>
<keyword evidence="6" id="KW-1185">Reference proteome</keyword>
<evidence type="ECO:0000313" key="6">
    <source>
        <dbReference type="Proteomes" id="UP000290567"/>
    </source>
</evidence>
<dbReference type="EMBL" id="BJCC01000047">
    <property type="protein sequence ID" value="GCF95892.1"/>
    <property type="molecule type" value="Genomic_DNA"/>
</dbReference>
<dbReference type="GO" id="GO:0005737">
    <property type="term" value="C:cytoplasm"/>
    <property type="evidence" value="ECO:0007669"/>
    <property type="project" value="UniProtKB-ARBA"/>
</dbReference>
<keyword evidence="3" id="KW-0446">Lipid-binding</keyword>
<name>A0A4P5PJY6_9ENTE</name>
<dbReference type="InterPro" id="IPR008628">
    <property type="entry name" value="GPP34-like"/>
</dbReference>
<evidence type="ECO:0000256" key="3">
    <source>
        <dbReference type="ARBA" id="ARBA00023121"/>
    </source>
</evidence>
<evidence type="ECO:0000313" key="5">
    <source>
        <dbReference type="EMBL" id="GCF95892.1"/>
    </source>
</evidence>
<evidence type="ECO:0000256" key="1">
    <source>
        <dbReference type="ARBA" id="ARBA00004255"/>
    </source>
</evidence>
<dbReference type="Pfam" id="PF05719">
    <property type="entry name" value="GPP34"/>
    <property type="match status" value="1"/>
</dbReference>
<keyword evidence="2" id="KW-0333">Golgi apparatus</keyword>
<gene>
    <name evidence="5" type="ORF">NRIC_37830</name>
</gene>
<organism evidence="5 6">
    <name type="scientific">Enterococcus florum</name>
    <dbReference type="NCBI Taxonomy" id="2480627"/>
    <lineage>
        <taxon>Bacteria</taxon>
        <taxon>Bacillati</taxon>
        <taxon>Bacillota</taxon>
        <taxon>Bacilli</taxon>
        <taxon>Lactobacillales</taxon>
        <taxon>Enterococcaceae</taxon>
        <taxon>Enterococcus</taxon>
    </lineage>
</organism>
<protein>
    <submittedName>
        <fullName evidence="5">Uncharacterized protein</fullName>
    </submittedName>
</protein>
<dbReference type="OrthoDB" id="2194154at2"/>
<evidence type="ECO:0000256" key="4">
    <source>
        <dbReference type="ARBA" id="ARBA00023136"/>
    </source>
</evidence>
<dbReference type="InterPro" id="IPR038261">
    <property type="entry name" value="GPP34-like_sf"/>
</dbReference>
<dbReference type="Gene3D" id="1.10.3630.10">
    <property type="entry name" value="yeast vps74-n-term truncation variant domain like"/>
    <property type="match status" value="1"/>
</dbReference>
<reference evidence="6" key="1">
    <citation type="submission" date="2019-02" db="EMBL/GenBank/DDBJ databases">
        <title>Draft genome sequence of Enterococcus sp. Gos25-1.</title>
        <authorList>
            <person name="Tanaka N."/>
            <person name="Shiwa Y."/>
            <person name="Fujita N."/>
        </authorList>
    </citation>
    <scope>NUCLEOTIDE SEQUENCE [LARGE SCALE GENOMIC DNA]</scope>
    <source>
        <strain evidence="6">Gos25-1</strain>
    </source>
</reference>
<dbReference type="GO" id="GO:0012505">
    <property type="term" value="C:endomembrane system"/>
    <property type="evidence" value="ECO:0007669"/>
    <property type="project" value="UniProtKB-ARBA"/>
</dbReference>
<sequence>MKRSTFTEQYFLLTMNRKGKINSLDTRSRVCLVMAALLDLQEADLIELHKKEIQLKQRFLPEELTFLKSVAERLSAYKRPTLDNVANTYAAAALDREINQLMTDIRIELIQKGVVHADSIHENSSAYLVDERVIEGLVAALSQQLFFPNDQRLLILLFLLQKTGQLKHYFTAGERKQAKQMLQLLKNSNEAKQTQRMLDQIDRMYMAVYALTVL</sequence>
<keyword evidence="4" id="KW-0472">Membrane</keyword>
<dbReference type="RefSeq" id="WP_146624262.1">
    <property type="nucleotide sequence ID" value="NZ_BJCC01000047.1"/>
</dbReference>
<accession>A0A4P5PJY6</accession>
<evidence type="ECO:0000256" key="2">
    <source>
        <dbReference type="ARBA" id="ARBA00023034"/>
    </source>
</evidence>
<dbReference type="GO" id="GO:0070273">
    <property type="term" value="F:phosphatidylinositol-4-phosphate binding"/>
    <property type="evidence" value="ECO:0007669"/>
    <property type="project" value="InterPro"/>
</dbReference>
<comment type="caution">
    <text evidence="5">The sequence shown here is derived from an EMBL/GenBank/DDBJ whole genome shotgun (WGS) entry which is preliminary data.</text>
</comment>
<dbReference type="Proteomes" id="UP000290567">
    <property type="component" value="Unassembled WGS sequence"/>
</dbReference>
<dbReference type="AlphaFoldDB" id="A0A4P5PJY6"/>